<sequence length="135" mass="15107">MLGMKNYTQEYVDASRARIARQIAMFVSGVGLEANPEFEAAYFNNLLVVLDAHFVHRLRGVEKKDGNPLNEVRVICASLLENDELMGSDPAIQLTPEKSVLGLAEGDSIRLNREDFIRLASAFFEELEDKFVASE</sequence>
<comment type="caution">
    <text evidence="1">The sequence shown here is derived from an EMBL/GenBank/DDBJ whole genome shotgun (WGS) entry which is preliminary data.</text>
</comment>
<gene>
    <name evidence="1" type="ORF">E9229_003171</name>
</gene>
<proteinExistence type="predicted"/>
<name>A0A839QQ88_9MICC</name>
<organism evidence="1 2">
    <name type="scientific">Paeniglutamicibacter cryotolerans</name>
    <dbReference type="NCBI Taxonomy" id="670079"/>
    <lineage>
        <taxon>Bacteria</taxon>
        <taxon>Bacillati</taxon>
        <taxon>Actinomycetota</taxon>
        <taxon>Actinomycetes</taxon>
        <taxon>Micrococcales</taxon>
        <taxon>Micrococcaceae</taxon>
        <taxon>Paeniglutamicibacter</taxon>
    </lineage>
</organism>
<evidence type="ECO:0000313" key="2">
    <source>
        <dbReference type="Proteomes" id="UP000523000"/>
    </source>
</evidence>
<dbReference type="Proteomes" id="UP000523000">
    <property type="component" value="Unassembled WGS sequence"/>
</dbReference>
<protein>
    <submittedName>
        <fullName evidence="1">Uncharacterized protein</fullName>
    </submittedName>
</protein>
<accession>A0A839QQ88</accession>
<reference evidence="1 2" key="1">
    <citation type="submission" date="2020-08" db="EMBL/GenBank/DDBJ databases">
        <title>Sequencing the genomes of 1000 actinobacteria strains.</title>
        <authorList>
            <person name="Klenk H.-P."/>
        </authorList>
    </citation>
    <scope>NUCLEOTIDE SEQUENCE [LARGE SCALE GENOMIC DNA]</scope>
    <source>
        <strain evidence="1 2">DSM 22826</strain>
    </source>
</reference>
<dbReference type="RefSeq" id="WP_183512495.1">
    <property type="nucleotide sequence ID" value="NZ_BAABGK010000096.1"/>
</dbReference>
<dbReference type="AlphaFoldDB" id="A0A839QQ88"/>
<evidence type="ECO:0000313" key="1">
    <source>
        <dbReference type="EMBL" id="MBB2996924.1"/>
    </source>
</evidence>
<dbReference type="EMBL" id="JACHVS010000002">
    <property type="protein sequence ID" value="MBB2996924.1"/>
    <property type="molecule type" value="Genomic_DNA"/>
</dbReference>
<keyword evidence="2" id="KW-1185">Reference proteome</keyword>